<name>A0AA86W0M1_9FABA</name>
<sequence>MVKLASARDFRTYGPGLSKNRFEYINAGFYLIASLLLLSGLAAQLSSDARPGLVLMIAALGFILLVNLHDLLAHLVGIDFWFPLMTFDLQLAFVEFAVPLIQMLGTLLPFVALLLLFIQEVKGYEYIKVEKDALNLLVAGPVLWVIGSIHNSCQIYERADGHEKSRKTYHGIHLLGSTWVWLNICGSLMFFIGGLTNLIKVFKMQQMNGIRLEKLRGGAHERLESSREGRVPLIIERQTISHEPQETKVTLPIPTTTPYKDVLIGQAKS</sequence>
<keyword evidence="3" id="KW-1185">Reference proteome</keyword>
<feature type="transmembrane region" description="Helical" evidence="1">
    <location>
        <begin position="96"/>
        <end position="121"/>
    </location>
</feature>
<proteinExistence type="predicted"/>
<dbReference type="Proteomes" id="UP001189624">
    <property type="component" value="Chromosome 9"/>
</dbReference>
<feature type="transmembrane region" description="Helical" evidence="1">
    <location>
        <begin position="53"/>
        <end position="76"/>
    </location>
</feature>
<evidence type="ECO:0000313" key="3">
    <source>
        <dbReference type="Proteomes" id="UP001189624"/>
    </source>
</evidence>
<organism evidence="2 3">
    <name type="scientific">Sphenostylis stenocarpa</name>
    <dbReference type="NCBI Taxonomy" id="92480"/>
    <lineage>
        <taxon>Eukaryota</taxon>
        <taxon>Viridiplantae</taxon>
        <taxon>Streptophyta</taxon>
        <taxon>Embryophyta</taxon>
        <taxon>Tracheophyta</taxon>
        <taxon>Spermatophyta</taxon>
        <taxon>Magnoliopsida</taxon>
        <taxon>eudicotyledons</taxon>
        <taxon>Gunneridae</taxon>
        <taxon>Pentapetalae</taxon>
        <taxon>rosids</taxon>
        <taxon>fabids</taxon>
        <taxon>Fabales</taxon>
        <taxon>Fabaceae</taxon>
        <taxon>Papilionoideae</taxon>
        <taxon>50 kb inversion clade</taxon>
        <taxon>NPAAA clade</taxon>
        <taxon>indigoferoid/millettioid clade</taxon>
        <taxon>Phaseoleae</taxon>
        <taxon>Sphenostylis</taxon>
    </lineage>
</organism>
<keyword evidence="1" id="KW-1133">Transmembrane helix</keyword>
<dbReference type="AlphaFoldDB" id="A0AA86W0M1"/>
<reference evidence="2" key="1">
    <citation type="submission" date="2023-10" db="EMBL/GenBank/DDBJ databases">
        <authorList>
            <person name="Domelevo Entfellner J.-B."/>
        </authorList>
    </citation>
    <scope>NUCLEOTIDE SEQUENCE</scope>
</reference>
<gene>
    <name evidence="2" type="ORF">AYBTSS11_LOCUS26440</name>
</gene>
<keyword evidence="1" id="KW-0812">Transmembrane</keyword>
<evidence type="ECO:0000313" key="2">
    <source>
        <dbReference type="EMBL" id="CAJ1974365.1"/>
    </source>
</evidence>
<keyword evidence="1" id="KW-0472">Membrane</keyword>
<accession>A0AA86W0M1</accession>
<dbReference type="Gramene" id="rna-AYBTSS11_LOCUS26440">
    <property type="protein sequence ID" value="CAJ1974365.1"/>
    <property type="gene ID" value="gene-AYBTSS11_LOCUS26440"/>
</dbReference>
<dbReference type="EMBL" id="OY731406">
    <property type="protein sequence ID" value="CAJ1974365.1"/>
    <property type="molecule type" value="Genomic_DNA"/>
</dbReference>
<feature type="transmembrane region" description="Helical" evidence="1">
    <location>
        <begin position="179"/>
        <end position="202"/>
    </location>
</feature>
<feature type="transmembrane region" description="Helical" evidence="1">
    <location>
        <begin position="27"/>
        <end position="46"/>
    </location>
</feature>
<dbReference type="PANTHER" id="PTHR34967">
    <property type="entry name" value="OS02G0257200 PROTEIN"/>
    <property type="match status" value="1"/>
</dbReference>
<evidence type="ECO:0000256" key="1">
    <source>
        <dbReference type="SAM" id="Phobius"/>
    </source>
</evidence>
<dbReference type="PANTHER" id="PTHR34967:SF1">
    <property type="entry name" value="OS02G0257200 PROTEIN"/>
    <property type="match status" value="1"/>
</dbReference>
<protein>
    <submittedName>
        <fullName evidence="2">Uncharacterized protein</fullName>
    </submittedName>
</protein>